<evidence type="ECO:0000313" key="3">
    <source>
        <dbReference type="Proteomes" id="UP001602322"/>
    </source>
</evidence>
<dbReference type="Proteomes" id="UP001602322">
    <property type="component" value="Unassembled WGS sequence"/>
</dbReference>
<organism evidence="2 3">
    <name type="scientific">Streptomyces argenteolus</name>
    <dbReference type="NCBI Taxonomy" id="67274"/>
    <lineage>
        <taxon>Bacteria</taxon>
        <taxon>Bacillati</taxon>
        <taxon>Actinomycetota</taxon>
        <taxon>Actinomycetes</taxon>
        <taxon>Kitasatosporales</taxon>
        <taxon>Streptomycetaceae</taxon>
        <taxon>Streptomyces</taxon>
    </lineage>
</organism>
<protein>
    <submittedName>
        <fullName evidence="2">Enoyl-CoA hydratase/isomerase</fullName>
        <ecNumber evidence="2">4.2.1.17</ecNumber>
    </submittedName>
</protein>
<gene>
    <name evidence="2" type="ORF">ACFY8O_30445</name>
</gene>
<dbReference type="PANTHER" id="PTHR42964">
    <property type="entry name" value="ENOYL-COA HYDRATASE"/>
    <property type="match status" value="1"/>
</dbReference>
<dbReference type="InterPro" id="IPR029045">
    <property type="entry name" value="ClpP/crotonase-like_dom_sf"/>
</dbReference>
<dbReference type="RefSeq" id="WP_387908047.1">
    <property type="nucleotide sequence ID" value="NZ_JBIBEG010000011.1"/>
</dbReference>
<comment type="similarity">
    <text evidence="1">Belongs to the enoyl-CoA hydratase/isomerase family.</text>
</comment>
<dbReference type="PANTHER" id="PTHR42964:SF1">
    <property type="entry name" value="POLYKETIDE BIOSYNTHESIS ENOYL-COA HYDRATASE PKSH-RELATED"/>
    <property type="match status" value="1"/>
</dbReference>
<keyword evidence="2" id="KW-0456">Lyase</keyword>
<dbReference type="InterPro" id="IPR051683">
    <property type="entry name" value="Enoyl-CoA_Hydratase/Isomerase"/>
</dbReference>
<name>A0ABW6XER1_9ACTN</name>
<evidence type="ECO:0000256" key="1">
    <source>
        <dbReference type="ARBA" id="ARBA00005254"/>
    </source>
</evidence>
<dbReference type="Gene3D" id="3.90.226.10">
    <property type="entry name" value="2-enoyl-CoA Hydratase, Chain A, domain 1"/>
    <property type="match status" value="1"/>
</dbReference>
<dbReference type="EC" id="4.2.1.17" evidence="2"/>
<dbReference type="InterPro" id="IPR001753">
    <property type="entry name" value="Enoyl-CoA_hydra/iso"/>
</dbReference>
<accession>A0ABW6XER1</accession>
<sequence length="269" mass="29680">MGFLNPARYDTVNVRFENEICYLQLHRPEAGNTISTRLVQECTEVVRFAEEHAKILVLEGLPEVFCWGADFGEIAAEDGHRQGDGGGIGGDGRSPAADLYDLWLGLAFGSFVSVAHVRGKVNAGGVGFVAACDIVLCADTVTFSLSELLFGLMPACVLPFLIRKVGLTKANFITLMTQPFTAGQAVAWHLVDASADNSDNLLRRHLLRLRYLPKTGVARYKNYLRELDDVLIPSRDKAVAANQEVFSDKENLRKIERYVTTGQFPWEGE</sequence>
<dbReference type="NCBIfam" id="NF005498">
    <property type="entry name" value="PRK07112.1"/>
    <property type="match status" value="1"/>
</dbReference>
<dbReference type="GO" id="GO:0004300">
    <property type="term" value="F:enoyl-CoA hydratase activity"/>
    <property type="evidence" value="ECO:0007669"/>
    <property type="project" value="UniProtKB-EC"/>
</dbReference>
<proteinExistence type="inferred from homology"/>
<dbReference type="SUPFAM" id="SSF52096">
    <property type="entry name" value="ClpP/crotonase"/>
    <property type="match status" value="1"/>
</dbReference>
<dbReference type="EMBL" id="JBIBEG010000011">
    <property type="protein sequence ID" value="MFF5900216.1"/>
    <property type="molecule type" value="Genomic_DNA"/>
</dbReference>
<dbReference type="Pfam" id="PF00378">
    <property type="entry name" value="ECH_1"/>
    <property type="match status" value="1"/>
</dbReference>
<keyword evidence="3" id="KW-1185">Reference proteome</keyword>
<comment type="caution">
    <text evidence="2">The sequence shown here is derived from an EMBL/GenBank/DDBJ whole genome shotgun (WGS) entry which is preliminary data.</text>
</comment>
<dbReference type="CDD" id="cd06558">
    <property type="entry name" value="crotonase-like"/>
    <property type="match status" value="1"/>
</dbReference>
<reference evidence="2 3" key="1">
    <citation type="submission" date="2024-10" db="EMBL/GenBank/DDBJ databases">
        <title>The Natural Products Discovery Center: Release of the First 8490 Sequenced Strains for Exploring Actinobacteria Biosynthetic Diversity.</title>
        <authorList>
            <person name="Kalkreuter E."/>
            <person name="Kautsar S.A."/>
            <person name="Yang D."/>
            <person name="Bader C.D."/>
            <person name="Teijaro C.N."/>
            <person name="Fluegel L."/>
            <person name="Davis C.M."/>
            <person name="Simpson J.R."/>
            <person name="Lauterbach L."/>
            <person name="Steele A.D."/>
            <person name="Gui C."/>
            <person name="Meng S."/>
            <person name="Li G."/>
            <person name="Viehrig K."/>
            <person name="Ye F."/>
            <person name="Su P."/>
            <person name="Kiefer A.F."/>
            <person name="Nichols A."/>
            <person name="Cepeda A.J."/>
            <person name="Yan W."/>
            <person name="Fan B."/>
            <person name="Jiang Y."/>
            <person name="Adhikari A."/>
            <person name="Zheng C.-J."/>
            <person name="Schuster L."/>
            <person name="Cowan T.M."/>
            <person name="Smanski M.J."/>
            <person name="Chevrette M.G."/>
            <person name="De Carvalho L.P.S."/>
            <person name="Shen B."/>
        </authorList>
    </citation>
    <scope>NUCLEOTIDE SEQUENCE [LARGE SCALE GENOMIC DNA]</scope>
    <source>
        <strain evidence="2 3">NPDC012540</strain>
    </source>
</reference>
<evidence type="ECO:0000313" key="2">
    <source>
        <dbReference type="EMBL" id="MFF5900216.1"/>
    </source>
</evidence>